<name>K4ICZ2_PSYTT</name>
<keyword evidence="3" id="KW-1185">Reference proteome</keyword>
<dbReference type="STRING" id="313595.P700755_001573"/>
<dbReference type="Proteomes" id="UP000008514">
    <property type="component" value="Chromosome"/>
</dbReference>
<sequence>MSAKRFGDYYKINGRILQYHYKNHLSDFKDWIQKEHAQDWLLYPENIGTYLSLDETSLSNGELYTILTNKNAQGKKGSIVAIVKGTRAIDVINILNKIPLERRNVVEEVTVDMAGSMNLIAKKCFPKTELVTDRFHVQKLASEAVQEERIRLRWEIMEQENSDILEARKKGRTYKFELLGNGDTHKQLLARSRYLLFKSKTKWTVRQRERAEILFKLYPSIEKAYNLAQGLTYIFENNTHKDVARLKLAHWYDKVEKSQFKSFSTIARSIQMHYVPILNYFNNRSTNASAESFNAKIKEFRAQFRGVRDVKFFLYRLTKLFA</sequence>
<dbReference type="AlphaFoldDB" id="K4ICZ2"/>
<reference evidence="2" key="2">
    <citation type="submission" date="2012-09" db="EMBL/GenBank/DDBJ databases">
        <title>The complete sequence of Psychroflexus torquis an extreme psychrophile from sea-ice that is stimulated by light.</title>
        <authorList>
            <person name="Feng S."/>
            <person name="Powell S.M."/>
            <person name="Bowman J.P."/>
        </authorList>
    </citation>
    <scope>NUCLEOTIDE SEQUENCE [LARGE SCALE GENOMIC DNA]</scope>
    <source>
        <strain evidence="2">ATCC 700755</strain>
    </source>
</reference>
<dbReference type="Pfam" id="PF01610">
    <property type="entry name" value="DDE_Tnp_ISL3"/>
    <property type="match status" value="1"/>
</dbReference>
<feature type="domain" description="Transposase IS204/IS1001/IS1096/IS1165 DDE" evidence="1">
    <location>
        <begin position="51"/>
        <end position="316"/>
    </location>
</feature>
<dbReference type="KEGG" id="ptq:P700755_001573"/>
<dbReference type="HOGENOM" id="CLU_042767_0_0_10"/>
<dbReference type="PANTHER" id="PTHR33498:SF1">
    <property type="entry name" value="TRANSPOSASE FOR INSERTION SEQUENCE ELEMENT IS1557"/>
    <property type="match status" value="1"/>
</dbReference>
<dbReference type="EMBL" id="CP003879">
    <property type="protein sequence ID" value="AFU68457.1"/>
    <property type="molecule type" value="Genomic_DNA"/>
</dbReference>
<dbReference type="PANTHER" id="PTHR33498">
    <property type="entry name" value="TRANSPOSASE FOR INSERTION SEQUENCE ELEMENT IS1557"/>
    <property type="match status" value="1"/>
</dbReference>
<evidence type="ECO:0000313" key="2">
    <source>
        <dbReference type="EMBL" id="AFU68457.1"/>
    </source>
</evidence>
<gene>
    <name evidence="2" type="ordered locus">P700755_001573</name>
</gene>
<dbReference type="OrthoDB" id="2110692at2"/>
<dbReference type="eggNOG" id="COG3464">
    <property type="taxonomic scope" value="Bacteria"/>
</dbReference>
<evidence type="ECO:0000313" key="3">
    <source>
        <dbReference type="Proteomes" id="UP000008514"/>
    </source>
</evidence>
<reference evidence="2" key="1">
    <citation type="submission" date="2006-03" db="EMBL/GenBank/DDBJ databases">
        <authorList>
            <person name="Bowman J."/>
            <person name="Ferriera S."/>
            <person name="Johnson J."/>
            <person name="Kravitz S."/>
            <person name="Halpern A."/>
            <person name="Remington K."/>
            <person name="Beeson K."/>
            <person name="Tran B."/>
            <person name="Rogers Y.-H."/>
            <person name="Friedman R."/>
            <person name="Venter J.C."/>
        </authorList>
    </citation>
    <scope>NUCLEOTIDE SEQUENCE [LARGE SCALE GENOMIC DNA]</scope>
    <source>
        <strain evidence="2">ATCC 700755</strain>
    </source>
</reference>
<dbReference type="InterPro" id="IPR047951">
    <property type="entry name" value="Transpos_ISL3"/>
</dbReference>
<evidence type="ECO:0000259" key="1">
    <source>
        <dbReference type="Pfam" id="PF01610"/>
    </source>
</evidence>
<organism evidence="2 3">
    <name type="scientific">Psychroflexus torquis (strain ATCC 700755 / CIP 106069 / ACAM 623)</name>
    <dbReference type="NCBI Taxonomy" id="313595"/>
    <lineage>
        <taxon>Bacteria</taxon>
        <taxon>Pseudomonadati</taxon>
        <taxon>Bacteroidota</taxon>
        <taxon>Flavobacteriia</taxon>
        <taxon>Flavobacteriales</taxon>
        <taxon>Flavobacteriaceae</taxon>
        <taxon>Psychroflexus</taxon>
    </lineage>
</organism>
<proteinExistence type="predicted"/>
<accession>K4ICZ2</accession>
<protein>
    <submittedName>
        <fullName evidence="2">Transposase, IS1167 family orfA</fullName>
    </submittedName>
</protein>
<dbReference type="RefSeq" id="WP_015024056.1">
    <property type="nucleotide sequence ID" value="NC_018721.1"/>
</dbReference>
<dbReference type="InterPro" id="IPR002560">
    <property type="entry name" value="Transposase_DDE"/>
</dbReference>